<evidence type="ECO:0000256" key="1">
    <source>
        <dbReference type="ARBA" id="ARBA00022747"/>
    </source>
</evidence>
<dbReference type="PROSITE" id="PS51192">
    <property type="entry name" value="HELICASE_ATP_BIND_1"/>
    <property type="match status" value="1"/>
</dbReference>
<keyword evidence="1" id="KW-0680">Restriction system</keyword>
<dbReference type="Proteomes" id="UP000014760">
    <property type="component" value="Unassembled WGS sequence"/>
</dbReference>
<evidence type="ECO:0000313" key="6">
    <source>
        <dbReference type="Proteomes" id="UP000014760"/>
    </source>
</evidence>
<feature type="non-terminal residue" evidence="4">
    <location>
        <position position="299"/>
    </location>
</feature>
<dbReference type="EnsemblMetazoa" id="CapteT213222">
    <property type="protein sequence ID" value="CapteP213222"/>
    <property type="gene ID" value="CapteG213222"/>
</dbReference>
<accession>R7TZU4</accession>
<dbReference type="SUPFAM" id="SSF52540">
    <property type="entry name" value="P-loop containing nucleoside triphosphate hydrolases"/>
    <property type="match status" value="1"/>
</dbReference>
<feature type="non-terminal residue" evidence="4">
    <location>
        <position position="1"/>
    </location>
</feature>
<dbReference type="GO" id="GO:0009307">
    <property type="term" value="P:DNA restriction-modification system"/>
    <property type="evidence" value="ECO:0007669"/>
    <property type="project" value="UniProtKB-KW"/>
</dbReference>
<dbReference type="EMBL" id="KB307020">
    <property type="protein sequence ID" value="ELT99269.1"/>
    <property type="molecule type" value="Genomic_DNA"/>
</dbReference>
<dbReference type="STRING" id="283909.R7TZU4"/>
<reference evidence="5" key="3">
    <citation type="submission" date="2015-06" db="UniProtKB">
        <authorList>
            <consortium name="EnsemblMetazoa"/>
        </authorList>
    </citation>
    <scope>IDENTIFICATION</scope>
</reference>
<organism evidence="4">
    <name type="scientific">Capitella teleta</name>
    <name type="common">Polychaete worm</name>
    <dbReference type="NCBI Taxonomy" id="283909"/>
    <lineage>
        <taxon>Eukaryota</taxon>
        <taxon>Metazoa</taxon>
        <taxon>Spiralia</taxon>
        <taxon>Lophotrochozoa</taxon>
        <taxon>Annelida</taxon>
        <taxon>Polychaeta</taxon>
        <taxon>Sedentaria</taxon>
        <taxon>Scolecida</taxon>
        <taxon>Capitellidae</taxon>
        <taxon>Capitella</taxon>
    </lineage>
</organism>
<dbReference type="AlphaFoldDB" id="R7TZU4"/>
<evidence type="ECO:0000313" key="4">
    <source>
        <dbReference type="EMBL" id="ELT99269.1"/>
    </source>
</evidence>
<dbReference type="Gene3D" id="3.40.50.300">
    <property type="entry name" value="P-loop containing nucleotide triphosphate hydrolases"/>
    <property type="match status" value="2"/>
</dbReference>
<keyword evidence="6" id="KW-1185">Reference proteome</keyword>
<feature type="domain" description="Helicase ATP-binding" evidence="3">
    <location>
        <begin position="1"/>
        <end position="134"/>
    </location>
</feature>
<dbReference type="HOGENOM" id="CLU_081173_0_0_1"/>
<protein>
    <recommendedName>
        <fullName evidence="3">Helicase ATP-binding domain-containing protein</fullName>
    </recommendedName>
</protein>
<dbReference type="InterPro" id="IPR027417">
    <property type="entry name" value="P-loop_NTPase"/>
</dbReference>
<reference evidence="4 6" key="2">
    <citation type="journal article" date="2013" name="Nature">
        <title>Insights into bilaterian evolution from three spiralian genomes.</title>
        <authorList>
            <person name="Simakov O."/>
            <person name="Marletaz F."/>
            <person name="Cho S.J."/>
            <person name="Edsinger-Gonzales E."/>
            <person name="Havlak P."/>
            <person name="Hellsten U."/>
            <person name="Kuo D.H."/>
            <person name="Larsson T."/>
            <person name="Lv J."/>
            <person name="Arendt D."/>
            <person name="Savage R."/>
            <person name="Osoegawa K."/>
            <person name="de Jong P."/>
            <person name="Grimwood J."/>
            <person name="Chapman J.A."/>
            <person name="Shapiro H."/>
            <person name="Aerts A."/>
            <person name="Otillar R.P."/>
            <person name="Terry A.Y."/>
            <person name="Boore J.L."/>
            <person name="Grigoriev I.V."/>
            <person name="Lindberg D.R."/>
            <person name="Seaver E.C."/>
            <person name="Weisblat D.A."/>
            <person name="Putnam N.H."/>
            <person name="Rokhsar D.S."/>
        </authorList>
    </citation>
    <scope>NUCLEOTIDE SEQUENCE</scope>
    <source>
        <strain evidence="4 6">I ESC-2004</strain>
    </source>
</reference>
<dbReference type="PANTHER" id="PTHR30195">
    <property type="entry name" value="TYPE I SITE-SPECIFIC DEOXYRIBONUCLEASE PROTEIN SUBUNIT M AND R"/>
    <property type="match status" value="1"/>
</dbReference>
<dbReference type="PANTHER" id="PTHR30195:SF15">
    <property type="entry name" value="TYPE I RESTRICTION ENZYME HINDI ENDONUCLEASE SUBUNIT"/>
    <property type="match status" value="1"/>
</dbReference>
<dbReference type="InterPro" id="IPR040980">
    <property type="entry name" value="SWI2_SNF2"/>
</dbReference>
<dbReference type="InterPro" id="IPR014001">
    <property type="entry name" value="Helicase_ATP-bd"/>
</dbReference>
<name>R7TZU4_CAPTE</name>
<feature type="coiled-coil region" evidence="2">
    <location>
        <begin position="177"/>
        <end position="204"/>
    </location>
</feature>
<dbReference type="EMBL" id="AMQN01048322">
    <property type="status" value="NOT_ANNOTATED_CDS"/>
    <property type="molecule type" value="Genomic_DNA"/>
</dbReference>
<keyword evidence="2" id="KW-0175">Coiled coil</keyword>
<proteinExistence type="predicted"/>
<dbReference type="Pfam" id="PF18766">
    <property type="entry name" value="SWI2_SNF2"/>
    <property type="match status" value="1"/>
</dbReference>
<evidence type="ECO:0000256" key="2">
    <source>
        <dbReference type="SAM" id="Coils"/>
    </source>
</evidence>
<dbReference type="OrthoDB" id="8300542at2759"/>
<sequence>VHRKLGGNFTFLIVTDRDDLDTQIYSTFAGCELVNHDKDPCVADSGNDLQRLLGQQKNYVFTLVQKFNKKVTAPYSERDDIIVVTDEAHRTQYGTLSLNMRDALPKASFIGFTGTPLFKEDQITAKVFGDYVSTYDFQRAVEDGATVPLYYDARGEKLVFKDDDGNEHSVAAPKGLNEKIAEKLEELEIDDINVEQKLERALKRDYHIITATSRLDQIARDFVRHYANGWESGKAMMVCIDKVTCVRMHKLTLFYWEEHIKEREADLKNARDEQDEIWRKRQIAWMKETLMAVVVSEEQ</sequence>
<dbReference type="InterPro" id="IPR051268">
    <property type="entry name" value="Type-I_R_enzyme_R_subunit"/>
</dbReference>
<evidence type="ECO:0000313" key="5">
    <source>
        <dbReference type="EnsemblMetazoa" id="CapteP213222"/>
    </source>
</evidence>
<gene>
    <name evidence="4" type="ORF">CAPTEDRAFT_213222</name>
</gene>
<evidence type="ECO:0000259" key="3">
    <source>
        <dbReference type="PROSITE" id="PS51192"/>
    </source>
</evidence>
<reference evidence="6" key="1">
    <citation type="submission" date="2012-12" db="EMBL/GenBank/DDBJ databases">
        <authorList>
            <person name="Hellsten U."/>
            <person name="Grimwood J."/>
            <person name="Chapman J.A."/>
            <person name="Shapiro H."/>
            <person name="Aerts A."/>
            <person name="Otillar R.P."/>
            <person name="Terry A.Y."/>
            <person name="Boore J.L."/>
            <person name="Simakov O."/>
            <person name="Marletaz F."/>
            <person name="Cho S.-J."/>
            <person name="Edsinger-Gonzales E."/>
            <person name="Havlak P."/>
            <person name="Kuo D.-H."/>
            <person name="Larsson T."/>
            <person name="Lv J."/>
            <person name="Arendt D."/>
            <person name="Savage R."/>
            <person name="Osoegawa K."/>
            <person name="de Jong P."/>
            <person name="Lindberg D.R."/>
            <person name="Seaver E.C."/>
            <person name="Weisblat D.A."/>
            <person name="Putnam N.H."/>
            <person name="Grigoriev I.V."/>
            <person name="Rokhsar D.S."/>
        </authorList>
    </citation>
    <scope>NUCLEOTIDE SEQUENCE</scope>
    <source>
        <strain evidence="6">I ESC-2004</strain>
    </source>
</reference>